<feature type="domain" description="Helix-turn-helix type 11" evidence="3">
    <location>
        <begin position="12"/>
        <end position="65"/>
    </location>
</feature>
<dbReference type="Gene3D" id="1.10.10.10">
    <property type="entry name" value="Winged helix-like DNA-binding domain superfamily/Winged helix DNA-binding domain"/>
    <property type="match status" value="1"/>
</dbReference>
<feature type="domain" description="3H" evidence="2">
    <location>
        <begin position="80"/>
        <end position="176"/>
    </location>
</feature>
<protein>
    <recommendedName>
        <fullName evidence="6">Transcriptional regulator</fullName>
    </recommendedName>
</protein>
<evidence type="ECO:0008006" key="6">
    <source>
        <dbReference type="Google" id="ProtNLM"/>
    </source>
</evidence>
<dbReference type="EMBL" id="FOGT01000003">
    <property type="protein sequence ID" value="SER74675.1"/>
    <property type="molecule type" value="Genomic_DNA"/>
</dbReference>
<keyword evidence="1" id="KW-0479">Metal-binding</keyword>
<gene>
    <name evidence="4" type="ORF">SAMN05518684_103268</name>
</gene>
<dbReference type="Pfam" id="PF02829">
    <property type="entry name" value="3H"/>
    <property type="match status" value="1"/>
</dbReference>
<dbReference type="Pfam" id="PF08279">
    <property type="entry name" value="HTH_11"/>
    <property type="match status" value="1"/>
</dbReference>
<feature type="binding site" evidence="1">
    <location>
        <position position="92"/>
    </location>
    <ligand>
        <name>Ni(2+)</name>
        <dbReference type="ChEBI" id="CHEBI:49786"/>
    </ligand>
</feature>
<sequence>MLKNRKWLGDERRNEILTLLKNTAAPITGGELAERMNVSRQVIVQDISLLKAKNYPVMATSQGYILTENNDTGEGIKRIVACYHGPEQTEEELLLLVDQGVRVNDVKVEHPIYGDITASIMVSNRKEVYQFLKKMERTKASYLSELTGGVHLHTIEANSEKDLDDAVDALNEAGFLLTGEPRH</sequence>
<proteinExistence type="predicted"/>
<dbReference type="InterPro" id="IPR004173">
    <property type="entry name" value="3H_domain"/>
</dbReference>
<evidence type="ECO:0000313" key="4">
    <source>
        <dbReference type="EMBL" id="SER74675.1"/>
    </source>
</evidence>
<dbReference type="OrthoDB" id="9792661at2"/>
<dbReference type="PANTHER" id="PTHR40068:SF1">
    <property type="entry name" value="TRANSCRIPTION REPRESSOR NIAR-RELATED"/>
    <property type="match status" value="1"/>
</dbReference>
<organism evidence="4 5">
    <name type="scientific">Salipaludibacillus aurantiacus</name>
    <dbReference type="NCBI Taxonomy" id="1601833"/>
    <lineage>
        <taxon>Bacteria</taxon>
        <taxon>Bacillati</taxon>
        <taxon>Bacillota</taxon>
        <taxon>Bacilli</taxon>
        <taxon>Bacillales</taxon>
        <taxon>Bacillaceae</taxon>
    </lineage>
</organism>
<dbReference type="GO" id="GO:0046872">
    <property type="term" value="F:metal ion binding"/>
    <property type="evidence" value="ECO:0007669"/>
    <property type="project" value="UniProtKB-KW"/>
</dbReference>
<dbReference type="InterPro" id="IPR013196">
    <property type="entry name" value="HTH_11"/>
</dbReference>
<evidence type="ECO:0000259" key="2">
    <source>
        <dbReference type="Pfam" id="PF02829"/>
    </source>
</evidence>
<dbReference type="STRING" id="1601833.SAMN05518684_103268"/>
<dbReference type="InterPro" id="IPR035922">
    <property type="entry name" value="3H_dom_sf"/>
</dbReference>
<evidence type="ECO:0000259" key="3">
    <source>
        <dbReference type="Pfam" id="PF08279"/>
    </source>
</evidence>
<evidence type="ECO:0000313" key="5">
    <source>
        <dbReference type="Proteomes" id="UP000198571"/>
    </source>
</evidence>
<feature type="binding site" evidence="1">
    <location>
        <position position="153"/>
    </location>
    <ligand>
        <name>Ni(2+)</name>
        <dbReference type="ChEBI" id="CHEBI:49786"/>
    </ligand>
</feature>
<reference evidence="5" key="1">
    <citation type="submission" date="2016-10" db="EMBL/GenBank/DDBJ databases">
        <authorList>
            <person name="Varghese N."/>
            <person name="Submissions S."/>
        </authorList>
    </citation>
    <scope>NUCLEOTIDE SEQUENCE [LARGE SCALE GENOMIC DNA]</scope>
    <source>
        <strain evidence="5">S9</strain>
    </source>
</reference>
<dbReference type="InterPro" id="IPR036390">
    <property type="entry name" value="WH_DNA-bd_sf"/>
</dbReference>
<accession>A0A1H9RQB7</accession>
<dbReference type="Proteomes" id="UP000198571">
    <property type="component" value="Unassembled WGS sequence"/>
</dbReference>
<feature type="binding site" evidence="1">
    <location>
        <position position="84"/>
    </location>
    <ligand>
        <name>Ni(2+)</name>
        <dbReference type="ChEBI" id="CHEBI:49786"/>
    </ligand>
</feature>
<feature type="binding site" evidence="1">
    <location>
        <position position="151"/>
    </location>
    <ligand>
        <name>Ni(2+)</name>
        <dbReference type="ChEBI" id="CHEBI:49786"/>
    </ligand>
</feature>
<dbReference type="SUPFAM" id="SSF46785">
    <property type="entry name" value="Winged helix' DNA-binding domain"/>
    <property type="match status" value="1"/>
</dbReference>
<evidence type="ECO:0000256" key="1">
    <source>
        <dbReference type="PIRSR" id="PIRSR037847-1"/>
    </source>
</evidence>
<dbReference type="SUPFAM" id="SSF75500">
    <property type="entry name" value="Putative transcriptional regulator TM1602, C-terminal domain"/>
    <property type="match status" value="1"/>
</dbReference>
<dbReference type="RefSeq" id="WP_093048237.1">
    <property type="nucleotide sequence ID" value="NZ_FOGT01000003.1"/>
</dbReference>
<dbReference type="InterPro" id="IPR036388">
    <property type="entry name" value="WH-like_DNA-bd_sf"/>
</dbReference>
<dbReference type="InterPro" id="IPR026043">
    <property type="entry name" value="NadR"/>
</dbReference>
<keyword evidence="5" id="KW-1185">Reference proteome</keyword>
<dbReference type="PIRSF" id="PIRSF037847">
    <property type="entry name" value="NiaR"/>
    <property type="match status" value="1"/>
</dbReference>
<name>A0A1H9RQB7_9BACI</name>
<keyword evidence="1" id="KW-0533">Nickel</keyword>
<dbReference type="Gene3D" id="3.30.1340.20">
    <property type="entry name" value="3H domain"/>
    <property type="match status" value="1"/>
</dbReference>
<dbReference type="AlphaFoldDB" id="A0A1H9RQB7"/>
<dbReference type="PANTHER" id="PTHR40068">
    <property type="entry name" value="TRANSCRIPTION REPRESSOR NIAR-RELATED"/>
    <property type="match status" value="1"/>
</dbReference>